<name>A0A3N2PU48_SODAK</name>
<dbReference type="AlphaFoldDB" id="A0A3N2PU48"/>
<accession>A0A3N2PU48</accession>
<keyword evidence="2" id="KW-1185">Reference proteome</keyword>
<reference evidence="1 2" key="1">
    <citation type="journal article" date="2018" name="Mol. Ecol.">
        <title>The obligate alkalophilic soda-lake fungus Sodiomyces alkalinus has shifted to a protein diet.</title>
        <authorList>
            <person name="Grum-Grzhimaylo A.A."/>
            <person name="Falkoski D.L."/>
            <person name="van den Heuvel J."/>
            <person name="Valero-Jimenez C.A."/>
            <person name="Min B."/>
            <person name="Choi I.G."/>
            <person name="Lipzen A."/>
            <person name="Daum C.G."/>
            <person name="Aanen D.K."/>
            <person name="Tsang A."/>
            <person name="Henrissat B."/>
            <person name="Bilanenko E.N."/>
            <person name="de Vries R.P."/>
            <person name="van Kan J.A.L."/>
            <person name="Grigoriev I.V."/>
            <person name="Debets A.J.M."/>
        </authorList>
    </citation>
    <scope>NUCLEOTIDE SEQUENCE [LARGE SCALE GENOMIC DNA]</scope>
    <source>
        <strain evidence="1 2">F11</strain>
    </source>
</reference>
<dbReference type="GeneID" id="39576613"/>
<sequence>NSKLLEPEEKALCRYIDRLNSINLTIRPKFITNTIDTILEARLDTKKGCPAPTVS</sequence>
<dbReference type="OrthoDB" id="5231586at2759"/>
<proteinExistence type="predicted"/>
<protein>
    <submittedName>
        <fullName evidence="1">Uncharacterized protein</fullName>
    </submittedName>
</protein>
<dbReference type="RefSeq" id="XP_028465826.1">
    <property type="nucleotide sequence ID" value="XM_028608135.1"/>
</dbReference>
<dbReference type="Proteomes" id="UP000272025">
    <property type="component" value="Unassembled WGS sequence"/>
</dbReference>
<evidence type="ECO:0000313" key="2">
    <source>
        <dbReference type="Proteomes" id="UP000272025"/>
    </source>
</evidence>
<dbReference type="EMBL" id="ML119056">
    <property type="protein sequence ID" value="ROT38020.1"/>
    <property type="molecule type" value="Genomic_DNA"/>
</dbReference>
<gene>
    <name evidence="1" type="ORF">SODALDRAFT_278817</name>
</gene>
<feature type="non-terminal residue" evidence="1">
    <location>
        <position position="1"/>
    </location>
</feature>
<organism evidence="1 2">
    <name type="scientific">Sodiomyces alkalinus (strain CBS 110278 / VKM F-3762 / F11)</name>
    <name type="common">Alkaliphilic filamentous fungus</name>
    <dbReference type="NCBI Taxonomy" id="1314773"/>
    <lineage>
        <taxon>Eukaryota</taxon>
        <taxon>Fungi</taxon>
        <taxon>Dikarya</taxon>
        <taxon>Ascomycota</taxon>
        <taxon>Pezizomycotina</taxon>
        <taxon>Sordariomycetes</taxon>
        <taxon>Hypocreomycetidae</taxon>
        <taxon>Glomerellales</taxon>
        <taxon>Plectosphaerellaceae</taxon>
        <taxon>Sodiomyces</taxon>
    </lineage>
</organism>
<evidence type="ECO:0000313" key="1">
    <source>
        <dbReference type="EMBL" id="ROT38020.1"/>
    </source>
</evidence>